<protein>
    <submittedName>
        <fullName evidence="3">Uncharacterized protein</fullName>
    </submittedName>
</protein>
<reference evidence="3" key="1">
    <citation type="submission" date="2022-11" db="UniProtKB">
        <authorList>
            <consortium name="WormBaseParasite"/>
        </authorList>
    </citation>
    <scope>IDENTIFICATION</scope>
</reference>
<dbReference type="Proteomes" id="UP000887565">
    <property type="component" value="Unplaced"/>
</dbReference>
<keyword evidence="2" id="KW-1185">Reference proteome</keyword>
<name>A0A915JVM6_ROMCU</name>
<evidence type="ECO:0000256" key="1">
    <source>
        <dbReference type="SAM" id="MobiDB-lite"/>
    </source>
</evidence>
<feature type="region of interest" description="Disordered" evidence="1">
    <location>
        <begin position="1"/>
        <end position="23"/>
    </location>
</feature>
<accession>A0A915JVM6</accession>
<feature type="region of interest" description="Disordered" evidence="1">
    <location>
        <begin position="156"/>
        <end position="187"/>
    </location>
</feature>
<proteinExistence type="predicted"/>
<sequence>GPGASTSFGYGASYRQQNDQQSSPRLFSNILDHFRQKSKTDGKSSKKKFIVKPVSENEHKTDLLIRVKGSKMTAEEMRRQKMASDMLSVYATIHGGMRPPMTTIPSVDEDSKMDSTGVALPSPLFVDTHLANHETSTSTSTWRQKAHSLSARNALGSLGFGRHHKEKSLQQQHDHRKRSASGNAEGQ</sequence>
<dbReference type="WBParaSite" id="nRc.2.0.1.t30084-RA">
    <property type="protein sequence ID" value="nRc.2.0.1.t30084-RA"/>
    <property type="gene ID" value="nRc.2.0.1.g30084"/>
</dbReference>
<organism evidence="2 3">
    <name type="scientific">Romanomermis culicivorax</name>
    <name type="common">Nematode worm</name>
    <dbReference type="NCBI Taxonomy" id="13658"/>
    <lineage>
        <taxon>Eukaryota</taxon>
        <taxon>Metazoa</taxon>
        <taxon>Ecdysozoa</taxon>
        <taxon>Nematoda</taxon>
        <taxon>Enoplea</taxon>
        <taxon>Dorylaimia</taxon>
        <taxon>Mermithida</taxon>
        <taxon>Mermithoidea</taxon>
        <taxon>Mermithidae</taxon>
        <taxon>Romanomermis</taxon>
    </lineage>
</organism>
<evidence type="ECO:0000313" key="2">
    <source>
        <dbReference type="Proteomes" id="UP000887565"/>
    </source>
</evidence>
<evidence type="ECO:0000313" key="3">
    <source>
        <dbReference type="WBParaSite" id="nRc.2.0.1.t30084-RA"/>
    </source>
</evidence>
<dbReference type="AlphaFoldDB" id="A0A915JVM6"/>